<keyword evidence="2" id="KW-0472">Membrane</keyword>
<organism evidence="3 4">
    <name type="scientific">Escovopsis weberi</name>
    <dbReference type="NCBI Taxonomy" id="150374"/>
    <lineage>
        <taxon>Eukaryota</taxon>
        <taxon>Fungi</taxon>
        <taxon>Dikarya</taxon>
        <taxon>Ascomycota</taxon>
        <taxon>Pezizomycotina</taxon>
        <taxon>Sordariomycetes</taxon>
        <taxon>Hypocreomycetidae</taxon>
        <taxon>Hypocreales</taxon>
        <taxon>Hypocreaceae</taxon>
        <taxon>Escovopsis</taxon>
    </lineage>
</organism>
<keyword evidence="2" id="KW-1133">Transmembrane helix</keyword>
<reference evidence="3 4" key="1">
    <citation type="submission" date="2015-07" db="EMBL/GenBank/DDBJ databases">
        <title>The genome of the fungus Escovopsis weberi, a specialized disease agent of ant agriculture.</title>
        <authorList>
            <person name="de Man T.J."/>
            <person name="Stajich J.E."/>
            <person name="Kubicek C.P."/>
            <person name="Chenthamara K."/>
            <person name="Atanasova L."/>
            <person name="Druzhinina I.S."/>
            <person name="Birnbaum S."/>
            <person name="Barribeau S.M."/>
            <person name="Teiling C."/>
            <person name="Suen G."/>
            <person name="Currie C."/>
            <person name="Gerardo N.M."/>
        </authorList>
    </citation>
    <scope>NUCLEOTIDE SEQUENCE [LARGE SCALE GENOMIC DNA]</scope>
</reference>
<name>A0A0M9VWV0_ESCWE</name>
<dbReference type="Proteomes" id="UP000053831">
    <property type="component" value="Unassembled WGS sequence"/>
</dbReference>
<evidence type="ECO:0000256" key="2">
    <source>
        <dbReference type="SAM" id="Phobius"/>
    </source>
</evidence>
<feature type="transmembrane region" description="Helical" evidence="2">
    <location>
        <begin position="196"/>
        <end position="212"/>
    </location>
</feature>
<feature type="transmembrane region" description="Helical" evidence="2">
    <location>
        <begin position="159"/>
        <end position="176"/>
    </location>
</feature>
<gene>
    <name evidence="3" type="ORF">ESCO_001787</name>
</gene>
<feature type="transmembrane region" description="Helical" evidence="2">
    <location>
        <begin position="79"/>
        <end position="97"/>
    </location>
</feature>
<evidence type="ECO:0000313" key="3">
    <source>
        <dbReference type="EMBL" id="KOS22432.1"/>
    </source>
</evidence>
<keyword evidence="4" id="KW-1185">Reference proteome</keyword>
<feature type="region of interest" description="Disordered" evidence="1">
    <location>
        <begin position="15"/>
        <end position="36"/>
    </location>
</feature>
<comment type="caution">
    <text evidence="3">The sequence shown here is derived from an EMBL/GenBank/DDBJ whole genome shotgun (WGS) entry which is preliminary data.</text>
</comment>
<protein>
    <submittedName>
        <fullName evidence="3">Uncharacterized protein</fullName>
    </submittedName>
</protein>
<dbReference type="AlphaFoldDB" id="A0A0M9VWV0"/>
<evidence type="ECO:0000256" key="1">
    <source>
        <dbReference type="SAM" id="MobiDB-lite"/>
    </source>
</evidence>
<dbReference type="OrthoDB" id="3358048at2759"/>
<sequence length="228" mass="24779">MAGIHGAGARLRRTFHYPNDSDDEDNDPPSAMDEQEQDRLIAHLARQNALRNEQFARALLLLPLCALLAYARPLLRPSTAVFALLGTTSLLIAAFLVHRLQPTETGLFLVDAWARGSGAVRKGKMRQGSSSFFPSRVGLSAGALPGDIRGGDRSPLETYLPYMNLALVVLLMLMGLVRPDTRGGGFGWVSMGNLPALIYSIIITAKVVMAGVDPERELMGLRYDYKGA</sequence>
<proteinExistence type="predicted"/>
<feature type="transmembrane region" description="Helical" evidence="2">
    <location>
        <begin position="55"/>
        <end position="73"/>
    </location>
</feature>
<keyword evidence="2" id="KW-0812">Transmembrane</keyword>
<evidence type="ECO:0000313" key="4">
    <source>
        <dbReference type="Proteomes" id="UP000053831"/>
    </source>
</evidence>
<dbReference type="EMBL" id="LGSR01000006">
    <property type="protein sequence ID" value="KOS22432.1"/>
    <property type="molecule type" value="Genomic_DNA"/>
</dbReference>
<accession>A0A0M9VWV0</accession>